<feature type="domain" description="DNA polymerase Y-family little finger" evidence="9">
    <location>
        <begin position="247"/>
        <end position="339"/>
    </location>
</feature>
<evidence type="ECO:0000256" key="1">
    <source>
        <dbReference type="ARBA" id="ARBA00001946"/>
    </source>
</evidence>
<evidence type="ECO:0000313" key="10">
    <source>
        <dbReference type="EMBL" id="AJY46869.1"/>
    </source>
</evidence>
<dbReference type="HOGENOM" id="CLU_028184_1_1_5"/>
<dbReference type="PANTHER" id="PTHR35369">
    <property type="entry name" value="BLR3025 PROTEIN-RELATED"/>
    <property type="match status" value="1"/>
</dbReference>
<dbReference type="Gene3D" id="3.30.70.270">
    <property type="match status" value="1"/>
</dbReference>
<organism evidence="10 11">
    <name type="scientific">Martelella endophytica</name>
    <dbReference type="NCBI Taxonomy" id="1486262"/>
    <lineage>
        <taxon>Bacteria</taxon>
        <taxon>Pseudomonadati</taxon>
        <taxon>Pseudomonadota</taxon>
        <taxon>Alphaproteobacteria</taxon>
        <taxon>Hyphomicrobiales</taxon>
        <taxon>Aurantimonadaceae</taxon>
        <taxon>Martelella</taxon>
    </lineage>
</organism>
<keyword evidence="11" id="KW-1185">Reference proteome</keyword>
<comment type="similarity">
    <text evidence="2">Belongs to the DNA polymerase type-Y family.</text>
</comment>
<dbReference type="Pfam" id="PF00817">
    <property type="entry name" value="IMS"/>
    <property type="match status" value="1"/>
</dbReference>
<dbReference type="GO" id="GO:0006281">
    <property type="term" value="P:DNA repair"/>
    <property type="evidence" value="ECO:0007669"/>
    <property type="project" value="InterPro"/>
</dbReference>
<dbReference type="Pfam" id="PF11799">
    <property type="entry name" value="IMS_C"/>
    <property type="match status" value="1"/>
</dbReference>
<dbReference type="PANTHER" id="PTHR35369:SF2">
    <property type="entry name" value="BLR3025 PROTEIN"/>
    <property type="match status" value="1"/>
</dbReference>
<keyword evidence="5" id="KW-0227">DNA damage</keyword>
<dbReference type="STRING" id="1486262.TM49_16220"/>
<evidence type="ECO:0000256" key="7">
    <source>
        <dbReference type="ARBA" id="ARBA00049244"/>
    </source>
</evidence>
<gene>
    <name evidence="10" type="ORF">TM49_16220</name>
</gene>
<protein>
    <recommendedName>
        <fullName evidence="4">DNA-directed DNA polymerase</fullName>
        <ecNumber evidence="4">2.7.7.7</ecNumber>
    </recommendedName>
</protein>
<evidence type="ECO:0000256" key="5">
    <source>
        <dbReference type="ARBA" id="ARBA00022763"/>
    </source>
</evidence>
<dbReference type="OrthoDB" id="9788640at2"/>
<dbReference type="InterPro" id="IPR043128">
    <property type="entry name" value="Rev_trsase/Diguanyl_cyclase"/>
</dbReference>
<dbReference type="GO" id="GO:0003684">
    <property type="term" value="F:damaged DNA binding"/>
    <property type="evidence" value="ECO:0007669"/>
    <property type="project" value="InterPro"/>
</dbReference>
<evidence type="ECO:0000313" key="11">
    <source>
        <dbReference type="Proteomes" id="UP000032611"/>
    </source>
</evidence>
<keyword evidence="10" id="KW-0808">Transferase</keyword>
<evidence type="ECO:0000256" key="3">
    <source>
        <dbReference type="ARBA" id="ARBA00011245"/>
    </source>
</evidence>
<dbReference type="InterPro" id="IPR050356">
    <property type="entry name" value="SulA_CellDiv_inhibitor"/>
</dbReference>
<name>A0A0D5LRS5_MAREN</name>
<dbReference type="Gene3D" id="3.40.1170.60">
    <property type="match status" value="1"/>
</dbReference>
<dbReference type="EC" id="2.7.7.7" evidence="4"/>
<evidence type="ECO:0000259" key="8">
    <source>
        <dbReference type="Pfam" id="PF00817"/>
    </source>
</evidence>
<evidence type="ECO:0000259" key="9">
    <source>
        <dbReference type="Pfam" id="PF11799"/>
    </source>
</evidence>
<dbReference type="AlphaFoldDB" id="A0A0D5LRS5"/>
<accession>A0A0D5LRS5</accession>
<reference evidence="10 11" key="1">
    <citation type="journal article" date="2015" name="Genome Announc.">
        <title>Complete genome sequence of Martelella endophytica YC6887, which has antifungal activity associated with a halophyte.</title>
        <authorList>
            <person name="Khan A."/>
            <person name="Khan H."/>
            <person name="Chung E.J."/>
            <person name="Hossain M.T."/>
            <person name="Chung Y.R."/>
        </authorList>
    </citation>
    <scope>NUCLEOTIDE SEQUENCE [LARGE SCALE GENOMIC DNA]</scope>
    <source>
        <strain evidence="10">YC6887</strain>
    </source>
</reference>
<comment type="cofactor">
    <cofactor evidence="1">
        <name>Mg(2+)</name>
        <dbReference type="ChEBI" id="CHEBI:18420"/>
    </cofactor>
</comment>
<comment type="subunit">
    <text evidence="3">Monomer.</text>
</comment>
<dbReference type="InterPro" id="IPR017961">
    <property type="entry name" value="DNA_pol_Y-fam_little_finger"/>
</dbReference>
<dbReference type="InterPro" id="IPR001126">
    <property type="entry name" value="UmuC"/>
</dbReference>
<dbReference type="RefSeq" id="WP_045682799.1">
    <property type="nucleotide sequence ID" value="NZ_CP010803.1"/>
</dbReference>
<comment type="function">
    <text evidence="6">Poorly processive, error-prone DNA polymerase involved in untargeted mutagenesis. Copies undamaged DNA at stalled replication forks, which arise in vivo from mismatched or misaligned primer ends. These misaligned primers can be extended by PolIV. Exhibits no 3'-5' exonuclease (proofreading) activity. May be involved in translesional synthesis, in conjunction with the beta clamp from PolIII.</text>
</comment>
<evidence type="ECO:0000256" key="2">
    <source>
        <dbReference type="ARBA" id="ARBA00010945"/>
    </source>
</evidence>
<sequence>MTRVVSLFLPRWPTDRLRRKSGDASPPADAPLVMAGRTGRRRLITALDANAEQLGVRIGMAVTKAQALVPGLIIADSDPAAETEGLDKLALWALQRISPVVMADPPDGLVIDTTGADHLHGGEDAMLADMIRRFAAAAVEARAAVADTWGAAHAAARFLARPSIVIPAGESEAMLRTMPLSALRLSPATVSDLHTLGFETIGELLDQPRAPLTLRFGPEIVRRLDQALGRIAEPVDPIRSPELVEVRKAFAEPIGAPETIARYIAKLADALCLELERRGLGARRLDLLFHRVDNTMQFVRVGTAQPVRDPRRLVRLFRDRLETVDPGFGIEIMVLVAIHAEPLREKQTISSLVEEPEADVSDLVDVLANRVGEHRLCRFVPVQSDVPERSVARIAPLAPETGLTWDGDWPRPPRLLPRPEPIETMALLPDHPPVWFTWRGVRRRIRRADGPERVRGEWWKRDAELTAVRDYFRVEDDTGERYWLFRSGDGEHEDSGSHRWFIHGIFG</sequence>
<dbReference type="EMBL" id="CP010803">
    <property type="protein sequence ID" value="AJY46869.1"/>
    <property type="molecule type" value="Genomic_DNA"/>
</dbReference>
<proteinExistence type="inferred from homology"/>
<evidence type="ECO:0000256" key="4">
    <source>
        <dbReference type="ARBA" id="ARBA00012417"/>
    </source>
</evidence>
<dbReference type="PATRIC" id="fig|1486262.3.peg.3354"/>
<evidence type="ECO:0000256" key="6">
    <source>
        <dbReference type="ARBA" id="ARBA00025589"/>
    </source>
</evidence>
<dbReference type="SUPFAM" id="SSF56672">
    <property type="entry name" value="DNA/RNA polymerases"/>
    <property type="match status" value="1"/>
</dbReference>
<dbReference type="GO" id="GO:0016740">
    <property type="term" value="F:transferase activity"/>
    <property type="evidence" value="ECO:0007669"/>
    <property type="project" value="UniProtKB-KW"/>
</dbReference>
<dbReference type="InterPro" id="IPR043502">
    <property type="entry name" value="DNA/RNA_pol_sf"/>
</dbReference>
<dbReference type="Proteomes" id="UP000032611">
    <property type="component" value="Chromosome"/>
</dbReference>
<dbReference type="KEGG" id="mey:TM49_16220"/>
<comment type="catalytic activity">
    <reaction evidence="7">
        <text>DNA(n) + a 2'-deoxyribonucleoside 5'-triphosphate = DNA(n+1) + diphosphate</text>
        <dbReference type="Rhea" id="RHEA:22508"/>
        <dbReference type="Rhea" id="RHEA-COMP:17339"/>
        <dbReference type="Rhea" id="RHEA-COMP:17340"/>
        <dbReference type="ChEBI" id="CHEBI:33019"/>
        <dbReference type="ChEBI" id="CHEBI:61560"/>
        <dbReference type="ChEBI" id="CHEBI:173112"/>
        <dbReference type="EC" id="2.7.7.7"/>
    </reaction>
</comment>
<dbReference type="CDD" id="cd03468">
    <property type="entry name" value="PolY_like"/>
    <property type="match status" value="1"/>
</dbReference>
<feature type="domain" description="UmuC" evidence="8">
    <location>
        <begin position="29"/>
        <end position="155"/>
    </location>
</feature>